<keyword evidence="2" id="KW-1185">Reference proteome</keyword>
<evidence type="ECO:0000313" key="1">
    <source>
        <dbReference type="EMBL" id="MBL1102615.1"/>
    </source>
</evidence>
<evidence type="ECO:0000313" key="2">
    <source>
        <dbReference type="Proteomes" id="UP000634229"/>
    </source>
</evidence>
<comment type="caution">
    <text evidence="1">The sequence shown here is derived from an EMBL/GenBank/DDBJ whole genome shotgun (WGS) entry which is preliminary data.</text>
</comment>
<sequence>MRLSVNPAAWTLACAWRGLDLPYLIYGPAIVTGPTAGGAAQGLTDRLLAEAEDVARRVEELRNEWSTRRPASEDAARRELLAYARRVLRSSP</sequence>
<gene>
    <name evidence="1" type="ORF">JK363_39695</name>
</gene>
<dbReference type="Proteomes" id="UP000634229">
    <property type="component" value="Unassembled WGS sequence"/>
</dbReference>
<protein>
    <submittedName>
        <fullName evidence="1">Uncharacterized protein</fullName>
    </submittedName>
</protein>
<organism evidence="1 2">
    <name type="scientific">Streptomyces coffeae</name>
    <dbReference type="NCBI Taxonomy" id="621382"/>
    <lineage>
        <taxon>Bacteria</taxon>
        <taxon>Bacillati</taxon>
        <taxon>Actinomycetota</taxon>
        <taxon>Actinomycetes</taxon>
        <taxon>Kitasatosporales</taxon>
        <taxon>Streptomycetaceae</taxon>
        <taxon>Streptomyces</taxon>
    </lineage>
</organism>
<reference evidence="1 2" key="1">
    <citation type="submission" date="2021-01" db="EMBL/GenBank/DDBJ databases">
        <title>WGS of actinomycetes isolated from Thailand.</title>
        <authorList>
            <person name="Thawai C."/>
        </authorList>
    </citation>
    <scope>NUCLEOTIDE SEQUENCE [LARGE SCALE GENOMIC DNA]</scope>
    <source>
        <strain evidence="1 2">CA1R205</strain>
    </source>
</reference>
<accession>A0ABS1NRP9</accession>
<proteinExistence type="predicted"/>
<dbReference type="RefSeq" id="WP_201883204.1">
    <property type="nucleotide sequence ID" value="NZ_JAERRF010000053.1"/>
</dbReference>
<name>A0ABS1NRP9_9ACTN</name>
<dbReference type="EMBL" id="JAERRF010000053">
    <property type="protein sequence ID" value="MBL1102615.1"/>
    <property type="molecule type" value="Genomic_DNA"/>
</dbReference>